<protein>
    <submittedName>
        <fullName evidence="2">Uncharacterized protein</fullName>
    </submittedName>
</protein>
<keyword evidence="1" id="KW-0175">Coiled coil</keyword>
<dbReference type="Proteomes" id="UP000664417">
    <property type="component" value="Unassembled WGS sequence"/>
</dbReference>
<dbReference type="AlphaFoldDB" id="A0A8J7QB87"/>
<gene>
    <name evidence="2" type="ORF">J3U88_31040</name>
</gene>
<sequence>MPWREMDGVRPKAFNAQRINETTADLQSSYSRHSTPYRQIVGGIVDDINQRNRGVLTKIDIAELRDQMGHLLYFSIKHLPLPVPYDVEYLPLLKSHFRNPTVIVMRRIRRLLMAPHRRILTKLEEEQARERHLSFHNLDVSRRMRSGIEEMQRYQSMSKLTKSVSRKLDILTKALHVPAQFHAEFKVFLQMIDDPHHLRHQEAVKWVAGSPFQGNLKVLRKVIEDGLHLLDGKSNEIFDEMERLSGMSLNRNMDALEVHANWFALGASQKRGEDFVTLFSNEEQVERKLKRTTWFMVRAVWDADAFRGLIDSLFPSQRELQENLGKLAAIYFDIEEKIRTITRPDGEPNQAIDNDATLGTLSEKEAAEARAWLQTNKTQLQRLKLELFQILIDLKKKYPDLALPDAISAMVESEIGDQGDKPKDTTQPRLSILDLHQNFEQLQDRAQVSDGALLADWLALRKKILQRLAMFGDTLMHRQLRADCSDFGEYERKLLDFAAAESRLEELRMNCEEQLITCYRDMSYQGVEETVLQEALDLIMDRNLMQLKKLDYSVLDADHYADMVDRALQFAPEECMYQLDQLLHEMHSLPRQEQLIHALSDWESQLKKKEYEAKQAFIFENEQRLQKIVDDLRAELRERIEDVPVRPARLRFEIFSLSDCFAGNLRTLLRALLRSAPLVTSQQEGERLIDNIQSIESQVIEAQRLTRKGGESQDRLRELSRAGLLPKVIIEELKKDMVGNFDDLNTLLGEVNEGLKEVRQLQNRFGGHFETSQFKVTINIDDLERLKGIYSFVENITLMDVKRFGVVYQHKNQLMDDLYERAYNKAPEVPPNIVKQINRRAYKKYKDDKRVPMDLKIDMLRDVPEILESETELLVRTLNFVSMQQIREKALYKGILHMMSAVKKADRERLRVLRRIWMYYRKRLQQFKPRNFIKNYDTNVRCLITDVQELVGDRLEDLR</sequence>
<name>A0A8J7QB87_9BACT</name>
<feature type="coiled-coil region" evidence="1">
    <location>
        <begin position="490"/>
        <end position="517"/>
    </location>
</feature>
<reference evidence="2" key="1">
    <citation type="submission" date="2021-03" db="EMBL/GenBank/DDBJ databases">
        <authorList>
            <person name="Wang G."/>
        </authorList>
    </citation>
    <scope>NUCLEOTIDE SEQUENCE</scope>
    <source>
        <strain evidence="2">KCTC 12899</strain>
    </source>
</reference>
<evidence type="ECO:0000313" key="2">
    <source>
        <dbReference type="EMBL" id="MBO1322942.1"/>
    </source>
</evidence>
<proteinExistence type="predicted"/>
<keyword evidence="3" id="KW-1185">Reference proteome</keyword>
<organism evidence="2 3">
    <name type="scientific">Acanthopleuribacter pedis</name>
    <dbReference type="NCBI Taxonomy" id="442870"/>
    <lineage>
        <taxon>Bacteria</taxon>
        <taxon>Pseudomonadati</taxon>
        <taxon>Acidobacteriota</taxon>
        <taxon>Holophagae</taxon>
        <taxon>Acanthopleuribacterales</taxon>
        <taxon>Acanthopleuribacteraceae</taxon>
        <taxon>Acanthopleuribacter</taxon>
    </lineage>
</organism>
<dbReference type="RefSeq" id="WP_207862914.1">
    <property type="nucleotide sequence ID" value="NZ_JAFREP010000046.1"/>
</dbReference>
<evidence type="ECO:0000313" key="3">
    <source>
        <dbReference type="Proteomes" id="UP000664417"/>
    </source>
</evidence>
<dbReference type="EMBL" id="JAFREP010000046">
    <property type="protein sequence ID" value="MBO1322942.1"/>
    <property type="molecule type" value="Genomic_DNA"/>
</dbReference>
<evidence type="ECO:0000256" key="1">
    <source>
        <dbReference type="SAM" id="Coils"/>
    </source>
</evidence>
<accession>A0A8J7QB87</accession>
<comment type="caution">
    <text evidence="2">The sequence shown here is derived from an EMBL/GenBank/DDBJ whole genome shotgun (WGS) entry which is preliminary data.</text>
</comment>